<dbReference type="KEGG" id="fsn:GS03_02171"/>
<dbReference type="InterPro" id="IPR012867">
    <property type="entry name" value="DUF1648"/>
</dbReference>
<keyword evidence="1" id="KW-0812">Transmembrane</keyword>
<feature type="transmembrane region" description="Helical" evidence="1">
    <location>
        <begin position="143"/>
        <end position="162"/>
    </location>
</feature>
<gene>
    <name evidence="3" type="ORF">GS03_02171</name>
</gene>
<keyword evidence="4" id="KW-1185">Reference proteome</keyword>
<feature type="transmembrane region" description="Helical" evidence="1">
    <location>
        <begin position="12"/>
        <end position="34"/>
    </location>
</feature>
<organism evidence="3 4">
    <name type="scientific">Flavobacterium sangjuense</name>
    <dbReference type="NCBI Taxonomy" id="2518177"/>
    <lineage>
        <taxon>Bacteria</taxon>
        <taxon>Pseudomonadati</taxon>
        <taxon>Bacteroidota</taxon>
        <taxon>Flavobacteriia</taxon>
        <taxon>Flavobacteriales</taxon>
        <taxon>Flavobacteriaceae</taxon>
        <taxon>Flavobacterium</taxon>
    </lineage>
</organism>
<proteinExistence type="predicted"/>
<reference evidence="3 4" key="1">
    <citation type="submission" date="2019-04" db="EMBL/GenBank/DDBJ databases">
        <title>Flavobacterium sp. GS03.</title>
        <authorList>
            <person name="Kim H."/>
        </authorList>
    </citation>
    <scope>NUCLEOTIDE SEQUENCE [LARGE SCALE GENOMIC DNA]</scope>
    <source>
        <strain evidence="3 4">GS03</strain>
    </source>
</reference>
<keyword evidence="1" id="KW-1133">Transmembrane helix</keyword>
<protein>
    <recommendedName>
        <fullName evidence="2">DUF1648 domain-containing protein</fullName>
    </recommendedName>
</protein>
<evidence type="ECO:0000313" key="3">
    <source>
        <dbReference type="EMBL" id="QBZ98662.1"/>
    </source>
</evidence>
<dbReference type="Pfam" id="PF07853">
    <property type="entry name" value="DUF1648"/>
    <property type="match status" value="1"/>
</dbReference>
<dbReference type="AlphaFoldDB" id="A0A4P7PWG9"/>
<feature type="transmembrane region" description="Helical" evidence="1">
    <location>
        <begin position="63"/>
        <end position="83"/>
    </location>
</feature>
<feature type="domain" description="DUF1648" evidence="2">
    <location>
        <begin position="26"/>
        <end position="72"/>
    </location>
</feature>
<accession>A0A4P7PWG9</accession>
<evidence type="ECO:0000313" key="4">
    <source>
        <dbReference type="Proteomes" id="UP000296862"/>
    </source>
</evidence>
<feature type="transmembrane region" description="Helical" evidence="1">
    <location>
        <begin position="113"/>
        <end position="137"/>
    </location>
</feature>
<dbReference type="RefSeq" id="WP_136152553.1">
    <property type="nucleotide sequence ID" value="NZ_CP038810.1"/>
</dbReference>
<dbReference type="EMBL" id="CP038810">
    <property type="protein sequence ID" value="QBZ98662.1"/>
    <property type="molecule type" value="Genomic_DNA"/>
</dbReference>
<dbReference type="Proteomes" id="UP000296862">
    <property type="component" value="Chromosome"/>
</dbReference>
<evidence type="ECO:0000259" key="2">
    <source>
        <dbReference type="Pfam" id="PF07853"/>
    </source>
</evidence>
<dbReference type="OrthoDB" id="9808690at2"/>
<sequence length="167" mass="19034">MNSQANPEIRIPLTTAGKIIEAIGLLLLVSFWYFTLSSYSQLPDIIPTHFRTNNVVDGYGNKWNIIMLPIIATILYLGLTIVARFPHKMNHLVTITEANARKQYSIITEMFRILKIAIVIVFFLIAFETVQIALGLPDVLEKWFLLIVFTLVFAPIFYFLIISSKNA</sequence>
<evidence type="ECO:0000256" key="1">
    <source>
        <dbReference type="SAM" id="Phobius"/>
    </source>
</evidence>
<keyword evidence="1" id="KW-0472">Membrane</keyword>
<name>A0A4P7PWG9_9FLAO</name>